<dbReference type="Pfam" id="PF17899">
    <property type="entry name" value="Peptidase_M61_N"/>
    <property type="match status" value="1"/>
</dbReference>
<evidence type="ECO:0000259" key="2">
    <source>
        <dbReference type="Pfam" id="PF17899"/>
    </source>
</evidence>
<evidence type="ECO:0000313" key="4">
    <source>
        <dbReference type="Proteomes" id="UP000199403"/>
    </source>
</evidence>
<keyword evidence="4" id="KW-1185">Reference proteome</keyword>
<protein>
    <submittedName>
        <fullName evidence="3">Predicted metalloprotease, contains C-terminal PDZ domain</fullName>
    </submittedName>
</protein>
<dbReference type="OrthoDB" id="9778516at2"/>
<dbReference type="GO" id="GO:0008237">
    <property type="term" value="F:metallopeptidase activity"/>
    <property type="evidence" value="ECO:0007669"/>
    <property type="project" value="UniProtKB-KW"/>
</dbReference>
<reference evidence="4" key="1">
    <citation type="submission" date="2016-10" db="EMBL/GenBank/DDBJ databases">
        <authorList>
            <person name="Varghese N."/>
            <person name="Submissions S."/>
        </authorList>
    </citation>
    <scope>NUCLEOTIDE SEQUENCE [LARGE SCALE GENOMIC DNA]</scope>
    <source>
        <strain evidence="4">IBRC-M 10761</strain>
    </source>
</reference>
<gene>
    <name evidence="3" type="ORF">SAMN05192553_1026</name>
</gene>
<dbReference type="Pfam" id="PF05299">
    <property type="entry name" value="Peptidase_M61"/>
    <property type="match status" value="1"/>
</dbReference>
<sequence length="547" mass="62384">MKYTLSVPIPTSQVVEICLEIYCDTKELLSLQLPSWRPGRYEIANYAQYLKNLVVIGPDGAIATEKLTKDRWAFTSTSSGTYCVRYAFHAAQLDAGGSWVSPDTFYINFINLAFSVSGREDEPIDLQVILPETYRIGCALQQVGGQLFQAGNYQELVDSPLLASAQLEHRSYRLGGSIFHLWVEGKVCFDWDEVLDHFERFTHKQAEDFGEFPASDYHFLLLLLPFPHYHGVEHRFSTVITLGPDSLLGSSTGMDRLMGICSHELYHFWNVCRIRPRAIAPYDFSREAYLTEGLVAEGVTTYMGDFYLLKSGYYSRQTYLSKLETLFDRGFETLGWENQSIAASSFDLWLDGYKAGVPDKKVSIYTHGALLSLALDLMLLIKGTRLHQAMKIMWTKYGKPEVGYGLEDYLHVLCELSENPGQMEEFFKEYVWGTGNLFPLLESLLPTIGITVRPVKKENRLESEFGLKTASDGKIIRIHPKSPAFHQLMPQDLILSYKFTDSGLRLSLRRWGEKKEVVLPQSGQAYFVSYRIQITESSELFETFVRR</sequence>
<dbReference type="RefSeq" id="WP_092170338.1">
    <property type="nucleotide sequence ID" value="NZ_FNZH01000002.1"/>
</dbReference>
<keyword evidence="3" id="KW-0645">Protease</keyword>
<keyword evidence="3" id="KW-0482">Metalloprotease</keyword>
<dbReference type="InterPro" id="IPR007963">
    <property type="entry name" value="Peptidase_M61_catalytic"/>
</dbReference>
<evidence type="ECO:0000313" key="3">
    <source>
        <dbReference type="EMBL" id="SEJ02527.1"/>
    </source>
</evidence>
<dbReference type="InterPro" id="IPR027268">
    <property type="entry name" value="Peptidase_M4/M1_CTD_sf"/>
</dbReference>
<dbReference type="PIRSF" id="PIRSF016493">
    <property type="entry name" value="Glycyl_aminpptds"/>
    <property type="match status" value="1"/>
</dbReference>
<evidence type="ECO:0000259" key="1">
    <source>
        <dbReference type="Pfam" id="PF05299"/>
    </source>
</evidence>
<dbReference type="Gene3D" id="2.60.40.3650">
    <property type="match status" value="1"/>
</dbReference>
<dbReference type="InterPro" id="IPR040756">
    <property type="entry name" value="Peptidase_M61_N"/>
</dbReference>
<keyword evidence="3" id="KW-0378">Hydrolase</keyword>
<feature type="domain" description="Peptidase M61 N-terminal" evidence="2">
    <location>
        <begin position="2"/>
        <end position="164"/>
    </location>
</feature>
<proteinExistence type="predicted"/>
<dbReference type="InterPro" id="IPR024191">
    <property type="entry name" value="Peptidase_M61"/>
</dbReference>
<feature type="domain" description="Peptidase M61 catalytic" evidence="1">
    <location>
        <begin position="257"/>
        <end position="371"/>
    </location>
</feature>
<dbReference type="AlphaFoldDB" id="A0A1H6VLF5"/>
<dbReference type="Proteomes" id="UP000199403">
    <property type="component" value="Unassembled WGS sequence"/>
</dbReference>
<dbReference type="GO" id="GO:0006508">
    <property type="term" value="P:proteolysis"/>
    <property type="evidence" value="ECO:0007669"/>
    <property type="project" value="UniProtKB-KW"/>
</dbReference>
<name>A0A1H6VLF5_9BACT</name>
<accession>A0A1H6VLF5</accession>
<organism evidence="3 4">
    <name type="scientific">Cyclobacterium xiamenense</name>
    <dbReference type="NCBI Taxonomy" id="1297121"/>
    <lineage>
        <taxon>Bacteria</taxon>
        <taxon>Pseudomonadati</taxon>
        <taxon>Bacteroidota</taxon>
        <taxon>Cytophagia</taxon>
        <taxon>Cytophagales</taxon>
        <taxon>Cyclobacteriaceae</taxon>
        <taxon>Cyclobacterium</taxon>
    </lineage>
</organism>
<dbReference type="Gene3D" id="1.10.390.10">
    <property type="entry name" value="Neutral Protease Domain 2"/>
    <property type="match status" value="1"/>
</dbReference>
<dbReference type="EMBL" id="FNZH01000002">
    <property type="protein sequence ID" value="SEJ02527.1"/>
    <property type="molecule type" value="Genomic_DNA"/>
</dbReference>